<comment type="similarity">
    <text evidence="4">Belongs to the peptidase M29 family.</text>
</comment>
<keyword evidence="7" id="KW-0479">Metal-binding</keyword>
<sequence>MTDERLKLLAKNLIEYSVELKEGENILIELIGQEIELAKELVKLSYSKGAKPFLWLKHPTLLRTLLLNATEQQIEMIAQNERDLMEKMDAYIGIRSSPNPFELSDVPDEKMNLFQRIWFHKVHGEVRVPKTKWCILRYPNYSMAQQAKMSLEEFEDFYFNVCNLDYSKMSKAMDALVELMQNTDEVRIVAKDTDLRFSIKGMKAVKCDGHMNIPDGEVYTAPVKDSVNGHITYNTPSNYAGFKFENIRFEFKDGKIVKATANNTEKLNKILDTDEGARYIGEFSIGLNPYITKPMEDTLFDEKIAGSIHFTPGSAYEDADNGNRSAVHWDIVLIQTPEYGGGEIYFDGKLIRKDGRFVIKELEGLNPENLK</sequence>
<dbReference type="Gene3D" id="3.40.1830.10">
    <property type="entry name" value="Thermophilic metalloprotease (M29)"/>
    <property type="match status" value="1"/>
</dbReference>
<organism evidence="10">
    <name type="scientific">Caldicellulosiruptor owensensis</name>
    <dbReference type="NCBI Taxonomy" id="55205"/>
    <lineage>
        <taxon>Bacteria</taxon>
        <taxon>Bacillati</taxon>
        <taxon>Bacillota</taxon>
        <taxon>Bacillota incertae sedis</taxon>
        <taxon>Caldicellulosiruptorales</taxon>
        <taxon>Caldicellulosiruptoraceae</taxon>
        <taxon>Caldicellulosiruptor</taxon>
    </lineage>
</organism>
<dbReference type="AlphaFoldDB" id="A0A7C5Z834"/>
<comment type="cofactor">
    <cofactor evidence="1">
        <name>Co(2+)</name>
        <dbReference type="ChEBI" id="CHEBI:48828"/>
    </cofactor>
</comment>
<keyword evidence="9" id="KW-0482">Metalloprotease</keyword>
<proteinExistence type="inferred from homology"/>
<accession>A0A7C5Z834</accession>
<comment type="caution">
    <text evidence="10">The sequence shown here is derived from an EMBL/GenBank/DDBJ whole genome shotgun (WGS) entry which is preliminary data.</text>
</comment>
<dbReference type="PANTHER" id="PTHR34448">
    <property type="entry name" value="AMINOPEPTIDASE"/>
    <property type="match status" value="1"/>
</dbReference>
<keyword evidence="5 10" id="KW-0031">Aminopeptidase</keyword>
<dbReference type="GO" id="GO:0008237">
    <property type="term" value="F:metallopeptidase activity"/>
    <property type="evidence" value="ECO:0007669"/>
    <property type="project" value="UniProtKB-KW"/>
</dbReference>
<protein>
    <submittedName>
        <fullName evidence="10">Aminopeptidase</fullName>
    </submittedName>
</protein>
<evidence type="ECO:0000256" key="7">
    <source>
        <dbReference type="ARBA" id="ARBA00022723"/>
    </source>
</evidence>
<dbReference type="GO" id="GO:0006508">
    <property type="term" value="P:proteolysis"/>
    <property type="evidence" value="ECO:0007669"/>
    <property type="project" value="UniProtKB-KW"/>
</dbReference>
<evidence type="ECO:0000256" key="2">
    <source>
        <dbReference type="ARBA" id="ARBA00001946"/>
    </source>
</evidence>
<evidence type="ECO:0000256" key="6">
    <source>
        <dbReference type="ARBA" id="ARBA00022670"/>
    </source>
</evidence>
<comment type="cofactor">
    <cofactor evidence="2">
        <name>Mg(2+)</name>
        <dbReference type="ChEBI" id="CHEBI:18420"/>
    </cofactor>
</comment>
<dbReference type="InterPro" id="IPR035097">
    <property type="entry name" value="M29_N-terminal"/>
</dbReference>
<dbReference type="Pfam" id="PF02073">
    <property type="entry name" value="Peptidase_M29"/>
    <property type="match status" value="1"/>
</dbReference>
<evidence type="ECO:0000256" key="3">
    <source>
        <dbReference type="ARBA" id="ARBA00001947"/>
    </source>
</evidence>
<evidence type="ECO:0000256" key="1">
    <source>
        <dbReference type="ARBA" id="ARBA00001941"/>
    </source>
</evidence>
<evidence type="ECO:0000256" key="5">
    <source>
        <dbReference type="ARBA" id="ARBA00022438"/>
    </source>
</evidence>
<gene>
    <name evidence="10" type="ORF">ENL71_08355</name>
</gene>
<evidence type="ECO:0000256" key="8">
    <source>
        <dbReference type="ARBA" id="ARBA00022801"/>
    </source>
</evidence>
<evidence type="ECO:0000313" key="10">
    <source>
        <dbReference type="EMBL" id="HHS02481.1"/>
    </source>
</evidence>
<reference evidence="10" key="1">
    <citation type="journal article" date="2020" name="mSystems">
        <title>Genome- and Community-Level Interaction Insights into Carbon Utilization and Element Cycling Functions of Hydrothermarchaeota in Hydrothermal Sediment.</title>
        <authorList>
            <person name="Zhou Z."/>
            <person name="Liu Y."/>
            <person name="Xu W."/>
            <person name="Pan J."/>
            <person name="Luo Z.H."/>
            <person name="Li M."/>
        </authorList>
    </citation>
    <scope>NUCLEOTIDE SEQUENCE [LARGE SCALE GENOMIC DNA]</scope>
    <source>
        <strain evidence="10">SpSt-102</strain>
    </source>
</reference>
<evidence type="ECO:0000256" key="9">
    <source>
        <dbReference type="ARBA" id="ARBA00023049"/>
    </source>
</evidence>
<comment type="cofactor">
    <cofactor evidence="3">
        <name>Zn(2+)</name>
        <dbReference type="ChEBI" id="CHEBI:29105"/>
    </cofactor>
</comment>
<dbReference type="GO" id="GO:0046872">
    <property type="term" value="F:metal ion binding"/>
    <property type="evidence" value="ECO:0007669"/>
    <property type="project" value="UniProtKB-KW"/>
</dbReference>
<dbReference type="InterPro" id="IPR052170">
    <property type="entry name" value="M29_Exopeptidase"/>
</dbReference>
<keyword evidence="6" id="KW-0645">Protease</keyword>
<evidence type="ECO:0000256" key="4">
    <source>
        <dbReference type="ARBA" id="ARBA00008236"/>
    </source>
</evidence>
<keyword evidence="8" id="KW-0378">Hydrolase</keyword>
<dbReference type="PANTHER" id="PTHR34448:SF1">
    <property type="entry name" value="BLL6088 PROTEIN"/>
    <property type="match status" value="1"/>
</dbReference>
<name>A0A7C5Z834_9FIRM</name>
<dbReference type="EMBL" id="DRUZ01000098">
    <property type="protein sequence ID" value="HHS02481.1"/>
    <property type="molecule type" value="Genomic_DNA"/>
</dbReference>
<dbReference type="GO" id="GO:0004177">
    <property type="term" value="F:aminopeptidase activity"/>
    <property type="evidence" value="ECO:0007669"/>
    <property type="project" value="UniProtKB-KW"/>
</dbReference>
<dbReference type="SUPFAM" id="SSF144052">
    <property type="entry name" value="Thermophilic metalloprotease-like"/>
    <property type="match status" value="1"/>
</dbReference>
<dbReference type="InterPro" id="IPR000787">
    <property type="entry name" value="Peptidase_M29"/>
</dbReference>